<reference evidence="3 4" key="1">
    <citation type="journal article" date="2011" name="Science">
        <title>The ecoresponsive genome of Daphnia pulex.</title>
        <authorList>
            <person name="Colbourne J.K."/>
            <person name="Pfrender M.E."/>
            <person name="Gilbert D."/>
            <person name="Thomas W.K."/>
            <person name="Tucker A."/>
            <person name="Oakley T.H."/>
            <person name="Tokishita S."/>
            <person name="Aerts A."/>
            <person name="Arnold G.J."/>
            <person name="Basu M.K."/>
            <person name="Bauer D.J."/>
            <person name="Caceres C.E."/>
            <person name="Carmel L."/>
            <person name="Casola C."/>
            <person name="Choi J.H."/>
            <person name="Detter J.C."/>
            <person name="Dong Q."/>
            <person name="Dusheyko S."/>
            <person name="Eads B.D."/>
            <person name="Frohlich T."/>
            <person name="Geiler-Samerotte K.A."/>
            <person name="Gerlach D."/>
            <person name="Hatcher P."/>
            <person name="Jogdeo S."/>
            <person name="Krijgsveld J."/>
            <person name="Kriventseva E.V."/>
            <person name="Kultz D."/>
            <person name="Laforsch C."/>
            <person name="Lindquist E."/>
            <person name="Lopez J."/>
            <person name="Manak J.R."/>
            <person name="Muller J."/>
            <person name="Pangilinan J."/>
            <person name="Patwardhan R.P."/>
            <person name="Pitluck S."/>
            <person name="Pritham E.J."/>
            <person name="Rechtsteiner A."/>
            <person name="Rho M."/>
            <person name="Rogozin I.B."/>
            <person name="Sakarya O."/>
            <person name="Salamov A."/>
            <person name="Schaack S."/>
            <person name="Shapiro H."/>
            <person name="Shiga Y."/>
            <person name="Skalitzky C."/>
            <person name="Smith Z."/>
            <person name="Souvorov A."/>
            <person name="Sung W."/>
            <person name="Tang Z."/>
            <person name="Tsuchiya D."/>
            <person name="Tu H."/>
            <person name="Vos H."/>
            <person name="Wang M."/>
            <person name="Wolf Y.I."/>
            <person name="Yamagata H."/>
            <person name="Yamada T."/>
            <person name="Ye Y."/>
            <person name="Shaw J.R."/>
            <person name="Andrews J."/>
            <person name="Crease T.J."/>
            <person name="Tang H."/>
            <person name="Lucas S.M."/>
            <person name="Robertson H.M."/>
            <person name="Bork P."/>
            <person name="Koonin E.V."/>
            <person name="Zdobnov E.M."/>
            <person name="Grigoriev I.V."/>
            <person name="Lynch M."/>
            <person name="Boore J.L."/>
        </authorList>
    </citation>
    <scope>NUCLEOTIDE SEQUENCE [LARGE SCALE GENOMIC DNA]</scope>
</reference>
<dbReference type="HOGENOM" id="CLU_111288_0_0_1"/>
<feature type="domain" description="DUF4604" evidence="2">
    <location>
        <begin position="6"/>
        <end position="152"/>
    </location>
</feature>
<feature type="region of interest" description="Disordered" evidence="1">
    <location>
        <begin position="102"/>
        <end position="153"/>
    </location>
</feature>
<feature type="compositionally biased region" description="Basic and acidic residues" evidence="1">
    <location>
        <begin position="30"/>
        <end position="41"/>
    </location>
</feature>
<evidence type="ECO:0000313" key="3">
    <source>
        <dbReference type="EMBL" id="EFX72159.1"/>
    </source>
</evidence>
<name>E9H7Z7_DAPPU</name>
<dbReference type="PANTHER" id="PTHR31195:SF2">
    <property type="entry name" value="GEO02494P1"/>
    <property type="match status" value="1"/>
</dbReference>
<dbReference type="KEGG" id="dpx:DAPPUDRAFT_308549"/>
<feature type="compositionally biased region" description="Polar residues" evidence="1">
    <location>
        <begin position="128"/>
        <end position="147"/>
    </location>
</feature>
<keyword evidence="4" id="KW-1185">Reference proteome</keyword>
<sequence>MGPKRNQVSYIKPNEPAFLRRIKQQAGYKEGPDVDTKREQYQGDSDNDDEYAEEKEDEKPIVVVLRSGDLTAEEATKEEVELKEKEERELIEKGKIVFKPQKKRTQISDEPDGSDIANVKKVKKEDSGYSTKSESSKNTAKKSSLLSFNDEDE</sequence>
<accession>E9H7Z7</accession>
<dbReference type="eggNOG" id="ENOG502S9DQ">
    <property type="taxonomic scope" value="Eukaryota"/>
</dbReference>
<evidence type="ECO:0000256" key="1">
    <source>
        <dbReference type="SAM" id="MobiDB-lite"/>
    </source>
</evidence>
<dbReference type="EMBL" id="GL732602">
    <property type="protein sequence ID" value="EFX72159.1"/>
    <property type="molecule type" value="Genomic_DNA"/>
</dbReference>
<dbReference type="InterPro" id="IPR040219">
    <property type="entry name" value="KIAA1143-like"/>
</dbReference>
<dbReference type="InParanoid" id="E9H7Z7"/>
<dbReference type="Proteomes" id="UP000000305">
    <property type="component" value="Unassembled WGS sequence"/>
</dbReference>
<feature type="region of interest" description="Disordered" evidence="1">
    <location>
        <begin position="23"/>
        <end position="67"/>
    </location>
</feature>
<evidence type="ECO:0000313" key="4">
    <source>
        <dbReference type="Proteomes" id="UP000000305"/>
    </source>
</evidence>
<dbReference type="FunCoup" id="E9H7Z7">
    <property type="interactions" value="1501"/>
</dbReference>
<organism evidence="3 4">
    <name type="scientific">Daphnia pulex</name>
    <name type="common">Water flea</name>
    <dbReference type="NCBI Taxonomy" id="6669"/>
    <lineage>
        <taxon>Eukaryota</taxon>
        <taxon>Metazoa</taxon>
        <taxon>Ecdysozoa</taxon>
        <taxon>Arthropoda</taxon>
        <taxon>Crustacea</taxon>
        <taxon>Branchiopoda</taxon>
        <taxon>Diplostraca</taxon>
        <taxon>Cladocera</taxon>
        <taxon>Anomopoda</taxon>
        <taxon>Daphniidae</taxon>
        <taxon>Daphnia</taxon>
    </lineage>
</organism>
<gene>
    <name evidence="3" type="ORF">DAPPUDRAFT_308549</name>
</gene>
<evidence type="ECO:0000259" key="2">
    <source>
        <dbReference type="Pfam" id="PF15377"/>
    </source>
</evidence>
<protein>
    <recommendedName>
        <fullName evidence="2">DUF4604 domain-containing protein</fullName>
    </recommendedName>
</protein>
<dbReference type="OMA" id="RFKEWVG"/>
<dbReference type="PANTHER" id="PTHR31195">
    <property type="entry name" value="GEO02494P1"/>
    <property type="match status" value="1"/>
</dbReference>
<dbReference type="OrthoDB" id="10043580at2759"/>
<dbReference type="PhylomeDB" id="E9H7Z7"/>
<dbReference type="AlphaFoldDB" id="E9H7Z7"/>
<feature type="compositionally biased region" description="Acidic residues" evidence="1">
    <location>
        <begin position="45"/>
        <end position="56"/>
    </location>
</feature>
<dbReference type="Pfam" id="PF15377">
    <property type="entry name" value="DUF4604"/>
    <property type="match status" value="1"/>
</dbReference>
<dbReference type="InterPro" id="IPR027911">
    <property type="entry name" value="DUF4604"/>
</dbReference>
<proteinExistence type="predicted"/>